<dbReference type="InterPro" id="IPR000182">
    <property type="entry name" value="GNAT_dom"/>
</dbReference>
<evidence type="ECO:0000259" key="6">
    <source>
        <dbReference type="PROSITE" id="PS51186"/>
    </source>
</evidence>
<dbReference type="InterPro" id="IPR041380">
    <property type="entry name" value="Acetyltransf_17"/>
</dbReference>
<dbReference type="Pfam" id="PF13530">
    <property type="entry name" value="SCP2_2"/>
    <property type="match status" value="1"/>
</dbReference>
<dbReference type="SUPFAM" id="SSF55718">
    <property type="entry name" value="SCP-like"/>
    <property type="match status" value="1"/>
</dbReference>
<name>A0A6L5QWI8_9MICO</name>
<evidence type="ECO:0000256" key="1">
    <source>
        <dbReference type="ARBA" id="ARBA00009213"/>
    </source>
</evidence>
<dbReference type="InterPro" id="IPR051554">
    <property type="entry name" value="Acetyltransferase_Eis"/>
</dbReference>
<dbReference type="Pfam" id="PF13527">
    <property type="entry name" value="Acetyltransf_9"/>
    <property type="match status" value="1"/>
</dbReference>
<dbReference type="InterPro" id="IPR016181">
    <property type="entry name" value="Acyl_CoA_acyltransferase"/>
</dbReference>
<evidence type="ECO:0000313" key="7">
    <source>
        <dbReference type="EMBL" id="MRX42222.1"/>
    </source>
</evidence>
<protein>
    <submittedName>
        <fullName evidence="7">GNAT family N-acetyltransferase</fullName>
    </submittedName>
</protein>
<dbReference type="GO" id="GO:0030649">
    <property type="term" value="P:aminoglycoside antibiotic catabolic process"/>
    <property type="evidence" value="ECO:0007669"/>
    <property type="project" value="TreeGrafter"/>
</dbReference>
<evidence type="ECO:0000256" key="3">
    <source>
        <dbReference type="ARBA" id="ARBA00023315"/>
    </source>
</evidence>
<keyword evidence="2 4" id="KW-0808">Transferase</keyword>
<evidence type="ECO:0000313" key="8">
    <source>
        <dbReference type="Proteomes" id="UP000476511"/>
    </source>
</evidence>
<feature type="domain" description="N-acetyltransferase" evidence="6">
    <location>
        <begin position="23"/>
        <end position="180"/>
    </location>
</feature>
<comment type="caution">
    <text evidence="7">The sequence shown here is derived from an EMBL/GenBank/DDBJ whole genome shotgun (WGS) entry which is preliminary data.</text>
</comment>
<dbReference type="Gene3D" id="3.40.630.30">
    <property type="match status" value="2"/>
</dbReference>
<comment type="subunit">
    <text evidence="4">Homohexamer; trimer of dimers.</text>
</comment>
<dbReference type="AlphaFoldDB" id="A0A6L5QWI8"/>
<dbReference type="RefSeq" id="WP_154344620.1">
    <property type="nucleotide sequence ID" value="NZ_WKJD01000002.1"/>
</dbReference>
<feature type="binding site" evidence="4">
    <location>
        <begin position="110"/>
        <end position="112"/>
    </location>
    <ligand>
        <name>acetyl-CoA</name>
        <dbReference type="ChEBI" id="CHEBI:57288"/>
    </ligand>
</feature>
<feature type="compositionally biased region" description="Low complexity" evidence="5">
    <location>
        <begin position="401"/>
        <end position="414"/>
    </location>
</feature>
<dbReference type="CDD" id="cd04301">
    <property type="entry name" value="NAT_SF"/>
    <property type="match status" value="1"/>
</dbReference>
<feature type="compositionally biased region" description="Low complexity" evidence="5">
    <location>
        <begin position="377"/>
        <end position="392"/>
    </location>
</feature>
<dbReference type="SUPFAM" id="SSF55729">
    <property type="entry name" value="Acyl-CoA N-acyltransferases (Nat)"/>
    <property type="match status" value="1"/>
</dbReference>
<organism evidence="7 8">
    <name type="scientific">Agromyces kandeliae</name>
    <dbReference type="NCBI Taxonomy" id="2666141"/>
    <lineage>
        <taxon>Bacteria</taxon>
        <taxon>Bacillati</taxon>
        <taxon>Actinomycetota</taxon>
        <taxon>Actinomycetes</taxon>
        <taxon>Micrococcales</taxon>
        <taxon>Microbacteriaceae</taxon>
        <taxon>Agromyces</taxon>
    </lineage>
</organism>
<sequence>MSFEPRSIPVDPDAQAALSSKGLDYRLIDPSDLASLDGWIDADHRGFHHARPREVTRDYERRVMGERRLHGVFDSGVPDPIVPVATVSSWPTGLSVPGGRSVDGWAVSSVTVSPTHRRRGIARAMMEAELRAAKQAGAAVAMLTATEATIYGRYGYAPAARAATIEIDRRRARWIGPSAPGRVHFVEPASLRETAAAISRRAVARTPGEIDRWSGILDRMLGLVDPESDSSRALRAIRYDDEHGQPQGFAAFRVTREPNEPGWAEFDVLAAATDDAERALWRVLVEQDFVTGVRGRLRSVDEPIEWLLEDPRAVRVTEESDHLWVRIVDAAAALGARRYGAAGELVLDIADPLGYAAGRYTLLASADGRAVVHVPRSDGSTDGAGASGTSAAPKRERSRARAAGAEASGSRSAARAAEPRSLKLDVRDLASIYLGGVRPSVLARAGRITASSNGALDLADRMFASTRAPHLSIWF</sequence>
<proteinExistence type="inferred from homology"/>
<dbReference type="InterPro" id="IPR025559">
    <property type="entry name" value="Eis_dom"/>
</dbReference>
<reference evidence="7 8" key="1">
    <citation type="submission" date="2019-11" db="EMBL/GenBank/DDBJ databases">
        <title>Agromyces kandeliae sp. nov., isolated from mangrove soil.</title>
        <authorList>
            <person name="Wang R."/>
        </authorList>
    </citation>
    <scope>NUCLEOTIDE SEQUENCE [LARGE SCALE GENOMIC DNA]</scope>
    <source>
        <strain evidence="7 8">Q22</strain>
    </source>
</reference>
<feature type="region of interest" description="Disordered" evidence="5">
    <location>
        <begin position="374"/>
        <end position="414"/>
    </location>
</feature>
<dbReference type="PROSITE" id="PS51186">
    <property type="entry name" value="GNAT"/>
    <property type="match status" value="1"/>
</dbReference>
<evidence type="ECO:0000256" key="5">
    <source>
        <dbReference type="SAM" id="MobiDB-lite"/>
    </source>
</evidence>
<comment type="similarity">
    <text evidence="1 4">Belongs to the acetyltransferase Eis family.</text>
</comment>
<dbReference type="InterPro" id="IPR022902">
    <property type="entry name" value="NAcTrfase_Eis"/>
</dbReference>
<keyword evidence="8" id="KW-1185">Reference proteome</keyword>
<dbReference type="EMBL" id="WKJD01000002">
    <property type="protein sequence ID" value="MRX42222.1"/>
    <property type="molecule type" value="Genomic_DNA"/>
</dbReference>
<dbReference type="PANTHER" id="PTHR37817:SF1">
    <property type="entry name" value="N-ACETYLTRANSFERASE EIS"/>
    <property type="match status" value="1"/>
</dbReference>
<gene>
    <name evidence="7" type="ORF">GJR97_00605</name>
</gene>
<feature type="binding site" evidence="4">
    <location>
        <begin position="118"/>
        <end position="123"/>
    </location>
    <ligand>
        <name>acetyl-CoA</name>
        <dbReference type="ChEBI" id="CHEBI:57288"/>
    </ligand>
</feature>
<dbReference type="GO" id="GO:0034069">
    <property type="term" value="F:aminoglycoside N-acetyltransferase activity"/>
    <property type="evidence" value="ECO:0007669"/>
    <property type="project" value="TreeGrafter"/>
</dbReference>
<keyword evidence="3 4" id="KW-0012">Acyltransferase</keyword>
<accession>A0A6L5QWI8</accession>
<dbReference type="HAMAP" id="MF_01812">
    <property type="entry name" value="Eis"/>
    <property type="match status" value="1"/>
</dbReference>
<feature type="active site" description="Proton acceptor; via carboxylate" evidence="4">
    <location>
        <position position="475"/>
    </location>
</feature>
<evidence type="ECO:0000256" key="2">
    <source>
        <dbReference type="ARBA" id="ARBA00022679"/>
    </source>
</evidence>
<feature type="active site" description="Proton donor" evidence="4">
    <location>
        <position position="151"/>
    </location>
</feature>
<feature type="binding site" evidence="4">
    <location>
        <begin position="146"/>
        <end position="147"/>
    </location>
    <ligand>
        <name>acetyl-CoA</name>
        <dbReference type="ChEBI" id="CHEBI:57288"/>
    </ligand>
</feature>
<dbReference type="InterPro" id="IPR036527">
    <property type="entry name" value="SCP2_sterol-bd_dom_sf"/>
</dbReference>
<dbReference type="Proteomes" id="UP000476511">
    <property type="component" value="Unassembled WGS sequence"/>
</dbReference>
<dbReference type="PANTHER" id="PTHR37817">
    <property type="entry name" value="N-ACETYLTRANSFERASE EIS"/>
    <property type="match status" value="1"/>
</dbReference>
<dbReference type="Pfam" id="PF17668">
    <property type="entry name" value="Acetyltransf_17"/>
    <property type="match status" value="1"/>
</dbReference>
<evidence type="ECO:0000256" key="4">
    <source>
        <dbReference type="HAMAP-Rule" id="MF_01812"/>
    </source>
</evidence>
<dbReference type="Gene3D" id="3.30.1050.10">
    <property type="entry name" value="SCP2 sterol-binding domain"/>
    <property type="match status" value="1"/>
</dbReference>